<protein>
    <submittedName>
        <fullName evidence="1">Uncharacterized protein</fullName>
    </submittedName>
</protein>
<name>A0A2A8CUK7_9BACT</name>
<dbReference type="EMBL" id="PDEQ01000009">
    <property type="protein sequence ID" value="PEN11437.1"/>
    <property type="molecule type" value="Genomic_DNA"/>
</dbReference>
<accession>A0A2A8CUK7</accession>
<gene>
    <name evidence="1" type="ORF">CRI94_15490</name>
</gene>
<keyword evidence="2" id="KW-1185">Reference proteome</keyword>
<proteinExistence type="predicted"/>
<comment type="caution">
    <text evidence="1">The sequence shown here is derived from an EMBL/GenBank/DDBJ whole genome shotgun (WGS) entry which is preliminary data.</text>
</comment>
<organism evidence="1 2">
    <name type="scientific">Longibacter salinarum</name>
    <dbReference type="NCBI Taxonomy" id="1850348"/>
    <lineage>
        <taxon>Bacteria</taxon>
        <taxon>Pseudomonadati</taxon>
        <taxon>Rhodothermota</taxon>
        <taxon>Rhodothermia</taxon>
        <taxon>Rhodothermales</taxon>
        <taxon>Salisaetaceae</taxon>
        <taxon>Longibacter</taxon>
    </lineage>
</organism>
<reference evidence="1 2" key="1">
    <citation type="submission" date="2017-10" db="EMBL/GenBank/DDBJ databases">
        <title>Draft genome of Longibacter Salinarum.</title>
        <authorList>
            <person name="Goh K.M."/>
            <person name="Shamsir M.S."/>
            <person name="Lim S.W."/>
        </authorList>
    </citation>
    <scope>NUCLEOTIDE SEQUENCE [LARGE SCALE GENOMIC DNA]</scope>
    <source>
        <strain evidence="1 2">KCTC 52045</strain>
    </source>
</reference>
<dbReference type="Proteomes" id="UP000220102">
    <property type="component" value="Unassembled WGS sequence"/>
</dbReference>
<evidence type="ECO:0000313" key="2">
    <source>
        <dbReference type="Proteomes" id="UP000220102"/>
    </source>
</evidence>
<sequence length="207" mass="22513">MGAALFLLAGCQPKFVAYHSTASIPYSASSTATGMELVIGPEENASKRDFIVLKARDRQLANQGEAPVEYVLLAPKSSGSMSGYAIESANLRRSVPLPGETVETLIDGLAEALSQWDQSVQDGEAVFYEFTHAPEQDIERVSENVVEWTSSLRFIASHTPDGPTARMLLGNSPNKELQYLVSFEERAAVKDFRDTLIEAQSVNVASK</sequence>
<evidence type="ECO:0000313" key="1">
    <source>
        <dbReference type="EMBL" id="PEN11437.1"/>
    </source>
</evidence>
<dbReference type="AlphaFoldDB" id="A0A2A8CUK7"/>